<proteinExistence type="predicted"/>
<name>K2S0C3_MACPH</name>
<protein>
    <submittedName>
        <fullName evidence="3">Uncharacterized protein</fullName>
    </submittedName>
</protein>
<gene>
    <name evidence="3" type="ORF">MPH_12745</name>
</gene>
<evidence type="ECO:0000313" key="3">
    <source>
        <dbReference type="EMBL" id="EKG10145.1"/>
    </source>
</evidence>
<evidence type="ECO:0000313" key="4">
    <source>
        <dbReference type="Proteomes" id="UP000007129"/>
    </source>
</evidence>
<feature type="transmembrane region" description="Helical" evidence="2">
    <location>
        <begin position="22"/>
        <end position="41"/>
    </location>
</feature>
<accession>K2S0C3</accession>
<sequence length="224" mass="25423">MEMVHSIFTAMYITQALTTCRVFWLLTIAASVVTVVCFLFLRETYAPVILSHKVQRLGKETGNPKLPFRARAREPSPAARPLRALDPAPDPAPDLDAHAIAHRLSHGAVRLRHLRTALPPLHNLHLRLRGRVRLQQRHSRPDLPRHRHRHVRQRLLYGPYVRPRHQASHPTRRGHQARAPPAPVAGRAARPDTACRPADLRLDEALRRTGALDCAHDWDGVLRV</sequence>
<feature type="region of interest" description="Disordered" evidence="1">
    <location>
        <begin position="164"/>
        <end position="192"/>
    </location>
</feature>
<dbReference type="Proteomes" id="UP000007129">
    <property type="component" value="Unassembled WGS sequence"/>
</dbReference>
<evidence type="ECO:0000256" key="2">
    <source>
        <dbReference type="SAM" id="Phobius"/>
    </source>
</evidence>
<keyword evidence="2" id="KW-1133">Transmembrane helix</keyword>
<evidence type="ECO:0000256" key="1">
    <source>
        <dbReference type="SAM" id="MobiDB-lite"/>
    </source>
</evidence>
<feature type="region of interest" description="Disordered" evidence="1">
    <location>
        <begin position="60"/>
        <end position="91"/>
    </location>
</feature>
<dbReference type="HOGENOM" id="CLU_1235238_0_0_1"/>
<feature type="compositionally biased region" description="Low complexity" evidence="1">
    <location>
        <begin position="75"/>
        <end position="87"/>
    </location>
</feature>
<keyword evidence="2" id="KW-0472">Membrane</keyword>
<feature type="compositionally biased region" description="Basic residues" evidence="1">
    <location>
        <begin position="164"/>
        <end position="176"/>
    </location>
</feature>
<dbReference type="EMBL" id="AHHD01000526">
    <property type="protein sequence ID" value="EKG10145.1"/>
    <property type="molecule type" value="Genomic_DNA"/>
</dbReference>
<dbReference type="VEuPathDB" id="FungiDB:MPH_12745"/>
<reference evidence="3 4" key="1">
    <citation type="journal article" date="2012" name="BMC Genomics">
        <title>Tools to kill: Genome of one of the most destructive plant pathogenic fungi Macrophomina phaseolina.</title>
        <authorList>
            <person name="Islam M.S."/>
            <person name="Haque M.S."/>
            <person name="Islam M.M."/>
            <person name="Emdad E.M."/>
            <person name="Halim A."/>
            <person name="Hossen Q.M.M."/>
            <person name="Hossain M.Z."/>
            <person name="Ahmed B."/>
            <person name="Rahim S."/>
            <person name="Rahman M.S."/>
            <person name="Alam M.M."/>
            <person name="Hou S."/>
            <person name="Wan X."/>
            <person name="Saito J.A."/>
            <person name="Alam M."/>
        </authorList>
    </citation>
    <scope>NUCLEOTIDE SEQUENCE [LARGE SCALE GENOMIC DNA]</scope>
    <source>
        <strain evidence="3 4">MS6</strain>
    </source>
</reference>
<comment type="caution">
    <text evidence="3">The sequence shown here is derived from an EMBL/GenBank/DDBJ whole genome shotgun (WGS) entry which is preliminary data.</text>
</comment>
<dbReference type="AlphaFoldDB" id="K2S0C3"/>
<dbReference type="InParanoid" id="K2S0C3"/>
<keyword evidence="2" id="KW-0812">Transmembrane</keyword>
<organism evidence="3 4">
    <name type="scientific">Macrophomina phaseolina (strain MS6)</name>
    <name type="common">Charcoal rot fungus</name>
    <dbReference type="NCBI Taxonomy" id="1126212"/>
    <lineage>
        <taxon>Eukaryota</taxon>
        <taxon>Fungi</taxon>
        <taxon>Dikarya</taxon>
        <taxon>Ascomycota</taxon>
        <taxon>Pezizomycotina</taxon>
        <taxon>Dothideomycetes</taxon>
        <taxon>Dothideomycetes incertae sedis</taxon>
        <taxon>Botryosphaeriales</taxon>
        <taxon>Botryosphaeriaceae</taxon>
        <taxon>Macrophomina</taxon>
    </lineage>
</organism>
<dbReference type="STRING" id="1126212.K2S0C3"/>